<dbReference type="GO" id="GO:0006952">
    <property type="term" value="P:defense response"/>
    <property type="evidence" value="ECO:0007669"/>
    <property type="project" value="UniProtKB-KW"/>
</dbReference>
<evidence type="ECO:0000259" key="4">
    <source>
        <dbReference type="Pfam" id="PF18052"/>
    </source>
</evidence>
<name>A0A2G2ZU87_CAPAN</name>
<gene>
    <name evidence="5" type="ORF">T459_07642</name>
</gene>
<evidence type="ECO:0000313" key="5">
    <source>
        <dbReference type="EMBL" id="PHT85536.1"/>
    </source>
</evidence>
<dbReference type="Gene3D" id="1.20.5.4130">
    <property type="match status" value="1"/>
</dbReference>
<keyword evidence="2" id="KW-0547">Nucleotide-binding</keyword>
<evidence type="ECO:0000256" key="1">
    <source>
        <dbReference type="ARBA" id="ARBA00022737"/>
    </source>
</evidence>
<dbReference type="OMA" id="NHPRTVE"/>
<reference evidence="5 6" key="2">
    <citation type="journal article" date="2017" name="Genome Biol.">
        <title>New reference genome sequences of hot pepper reveal the massive evolution of plant disease-resistance genes by retroduplication.</title>
        <authorList>
            <person name="Kim S."/>
            <person name="Park J."/>
            <person name="Yeom S.I."/>
            <person name="Kim Y.M."/>
            <person name="Seo E."/>
            <person name="Kim K.T."/>
            <person name="Kim M.S."/>
            <person name="Lee J.M."/>
            <person name="Cheong K."/>
            <person name="Shin H.S."/>
            <person name="Kim S.B."/>
            <person name="Han K."/>
            <person name="Lee J."/>
            <person name="Park M."/>
            <person name="Lee H.A."/>
            <person name="Lee H.Y."/>
            <person name="Lee Y."/>
            <person name="Oh S."/>
            <person name="Lee J.H."/>
            <person name="Choi E."/>
            <person name="Choi E."/>
            <person name="Lee S.E."/>
            <person name="Jeon J."/>
            <person name="Kim H."/>
            <person name="Choi G."/>
            <person name="Song H."/>
            <person name="Lee J."/>
            <person name="Lee S.C."/>
            <person name="Kwon J.K."/>
            <person name="Lee H.Y."/>
            <person name="Koo N."/>
            <person name="Hong Y."/>
            <person name="Kim R.W."/>
            <person name="Kang W.H."/>
            <person name="Huh J.H."/>
            <person name="Kang B.C."/>
            <person name="Yang T.J."/>
            <person name="Lee Y.H."/>
            <person name="Bennetzen J.L."/>
            <person name="Choi D."/>
        </authorList>
    </citation>
    <scope>NUCLEOTIDE SEQUENCE [LARGE SCALE GENOMIC DNA]</scope>
    <source>
        <strain evidence="6">cv. CM334</strain>
    </source>
</reference>
<accession>A0A2G2ZU87</accession>
<proteinExistence type="predicted"/>
<organism evidence="5 6">
    <name type="scientific">Capsicum annuum</name>
    <name type="common">Capsicum pepper</name>
    <dbReference type="NCBI Taxonomy" id="4072"/>
    <lineage>
        <taxon>Eukaryota</taxon>
        <taxon>Viridiplantae</taxon>
        <taxon>Streptophyta</taxon>
        <taxon>Embryophyta</taxon>
        <taxon>Tracheophyta</taxon>
        <taxon>Spermatophyta</taxon>
        <taxon>Magnoliopsida</taxon>
        <taxon>eudicotyledons</taxon>
        <taxon>Gunneridae</taxon>
        <taxon>Pentapetalae</taxon>
        <taxon>asterids</taxon>
        <taxon>lamiids</taxon>
        <taxon>Solanales</taxon>
        <taxon>Solanaceae</taxon>
        <taxon>Solanoideae</taxon>
        <taxon>Capsiceae</taxon>
        <taxon>Capsicum</taxon>
    </lineage>
</organism>
<dbReference type="Proteomes" id="UP000222542">
    <property type="component" value="Unassembled WGS sequence"/>
</dbReference>
<dbReference type="InterPro" id="IPR041118">
    <property type="entry name" value="Rx_N"/>
</dbReference>
<keyword evidence="3" id="KW-0611">Plant defense</keyword>
<comment type="caution">
    <text evidence="5">The sequence shown here is derived from an EMBL/GenBank/DDBJ whole genome shotgun (WGS) entry which is preliminary data.</text>
</comment>
<keyword evidence="1" id="KW-0677">Repeat</keyword>
<sequence>MAEILFNLAAEILKSLGSLATEEVASIYGLRDELKNLSATVSSIQAVLIDAEEQQGSSNLVRD</sequence>
<dbReference type="EMBL" id="AYRZ02000003">
    <property type="protein sequence ID" value="PHT85536.1"/>
    <property type="molecule type" value="Genomic_DNA"/>
</dbReference>
<keyword evidence="6" id="KW-1185">Reference proteome</keyword>
<evidence type="ECO:0000256" key="3">
    <source>
        <dbReference type="ARBA" id="ARBA00022821"/>
    </source>
</evidence>
<dbReference type="Pfam" id="PF18052">
    <property type="entry name" value="Rx_N"/>
    <property type="match status" value="1"/>
</dbReference>
<reference evidence="5 6" key="1">
    <citation type="journal article" date="2014" name="Nat. Genet.">
        <title>Genome sequence of the hot pepper provides insights into the evolution of pungency in Capsicum species.</title>
        <authorList>
            <person name="Kim S."/>
            <person name="Park M."/>
            <person name="Yeom S.I."/>
            <person name="Kim Y.M."/>
            <person name="Lee J.M."/>
            <person name="Lee H.A."/>
            <person name="Seo E."/>
            <person name="Choi J."/>
            <person name="Cheong K."/>
            <person name="Kim K.T."/>
            <person name="Jung K."/>
            <person name="Lee G.W."/>
            <person name="Oh S.K."/>
            <person name="Bae C."/>
            <person name="Kim S.B."/>
            <person name="Lee H.Y."/>
            <person name="Kim S.Y."/>
            <person name="Kim M.S."/>
            <person name="Kang B.C."/>
            <person name="Jo Y.D."/>
            <person name="Yang H.B."/>
            <person name="Jeong H.J."/>
            <person name="Kang W.H."/>
            <person name="Kwon J.K."/>
            <person name="Shin C."/>
            <person name="Lim J.Y."/>
            <person name="Park J.H."/>
            <person name="Huh J.H."/>
            <person name="Kim J.S."/>
            <person name="Kim B.D."/>
            <person name="Cohen O."/>
            <person name="Paran I."/>
            <person name="Suh M.C."/>
            <person name="Lee S.B."/>
            <person name="Kim Y.K."/>
            <person name="Shin Y."/>
            <person name="Noh S.J."/>
            <person name="Park J."/>
            <person name="Seo Y.S."/>
            <person name="Kwon S.Y."/>
            <person name="Kim H.A."/>
            <person name="Park J.M."/>
            <person name="Kim H.J."/>
            <person name="Choi S.B."/>
            <person name="Bosland P.W."/>
            <person name="Reeves G."/>
            <person name="Jo S.H."/>
            <person name="Lee B.W."/>
            <person name="Cho H.T."/>
            <person name="Choi H.S."/>
            <person name="Lee M.S."/>
            <person name="Yu Y."/>
            <person name="Do Choi Y."/>
            <person name="Park B.S."/>
            <person name="van Deynze A."/>
            <person name="Ashrafi H."/>
            <person name="Hill T."/>
            <person name="Kim W.T."/>
            <person name="Pai H.S."/>
            <person name="Ahn H.K."/>
            <person name="Yeam I."/>
            <person name="Giovannoni J.J."/>
            <person name="Rose J.K."/>
            <person name="Sorensen I."/>
            <person name="Lee S.J."/>
            <person name="Kim R.W."/>
            <person name="Choi I.Y."/>
            <person name="Choi B.S."/>
            <person name="Lim J.S."/>
            <person name="Lee Y.H."/>
            <person name="Choi D."/>
        </authorList>
    </citation>
    <scope>NUCLEOTIDE SEQUENCE [LARGE SCALE GENOMIC DNA]</scope>
    <source>
        <strain evidence="6">cv. CM334</strain>
    </source>
</reference>
<feature type="domain" description="Disease resistance N-terminal" evidence="4">
    <location>
        <begin position="12"/>
        <end position="62"/>
    </location>
</feature>
<dbReference type="Gramene" id="PHT85536">
    <property type="protein sequence ID" value="PHT85536"/>
    <property type="gene ID" value="T459_07642"/>
</dbReference>
<dbReference type="AlphaFoldDB" id="A0A2G2ZU87"/>
<evidence type="ECO:0000313" key="6">
    <source>
        <dbReference type="Proteomes" id="UP000222542"/>
    </source>
</evidence>
<dbReference type="GO" id="GO:0000166">
    <property type="term" value="F:nucleotide binding"/>
    <property type="evidence" value="ECO:0007669"/>
    <property type="project" value="UniProtKB-KW"/>
</dbReference>
<protein>
    <recommendedName>
        <fullName evidence="4">Disease resistance N-terminal domain-containing protein</fullName>
    </recommendedName>
</protein>
<evidence type="ECO:0000256" key="2">
    <source>
        <dbReference type="ARBA" id="ARBA00022741"/>
    </source>
</evidence>